<dbReference type="Proteomes" id="UP000011777">
    <property type="component" value="Unassembled WGS sequence"/>
</dbReference>
<evidence type="ECO:0000256" key="6">
    <source>
        <dbReference type="ARBA" id="ARBA00022691"/>
    </source>
</evidence>
<dbReference type="InterPro" id="IPR029063">
    <property type="entry name" value="SAM-dependent_MTases_sf"/>
</dbReference>
<feature type="region of interest" description="Disordered" evidence="13">
    <location>
        <begin position="439"/>
        <end position="473"/>
    </location>
</feature>
<keyword evidence="16" id="KW-1185">Reference proteome</keyword>
<evidence type="ECO:0000256" key="11">
    <source>
        <dbReference type="RuleBase" id="RU271113"/>
    </source>
</evidence>
<dbReference type="STRING" id="1245528.M3J2C2"/>
<dbReference type="Gene3D" id="1.10.260.170">
    <property type="match status" value="1"/>
</dbReference>
<feature type="region of interest" description="Disordered" evidence="13">
    <location>
        <begin position="733"/>
        <end position="784"/>
    </location>
</feature>
<dbReference type="GO" id="GO:0005634">
    <property type="term" value="C:nucleus"/>
    <property type="evidence" value="ECO:0007669"/>
    <property type="project" value="UniProtKB-SubCell"/>
</dbReference>
<feature type="compositionally biased region" description="Basic and acidic residues" evidence="13">
    <location>
        <begin position="32"/>
        <end position="45"/>
    </location>
</feature>
<comment type="miscellaneous">
    <text evidence="11">In contrast to other lysine histone methyltransferases, it does not contain a SET domain, suggesting the existence of another mechanism for methylation of lysine residues of histones.</text>
</comment>
<feature type="compositionally biased region" description="Basic and acidic residues" evidence="13">
    <location>
        <begin position="253"/>
        <end position="268"/>
    </location>
</feature>
<dbReference type="Gene3D" id="3.40.50.150">
    <property type="entry name" value="Vaccinia Virus protein VP39"/>
    <property type="match status" value="1"/>
</dbReference>
<comment type="subcellular location">
    <subcellularLocation>
        <location evidence="1 11">Nucleus</location>
    </subcellularLocation>
</comment>
<dbReference type="eggNOG" id="KOG3924">
    <property type="taxonomic scope" value="Eukaryota"/>
</dbReference>
<feature type="compositionally biased region" description="Basic residues" evidence="13">
    <location>
        <begin position="767"/>
        <end position="777"/>
    </location>
</feature>
<evidence type="ECO:0000256" key="1">
    <source>
        <dbReference type="ARBA" id="ARBA00004123"/>
    </source>
</evidence>
<comment type="similarity">
    <text evidence="11">Belongs to the class I-like SAM-binding methyltransferase superfamily. DOT1 family.</text>
</comment>
<keyword evidence="5 11" id="KW-0808">Transferase</keyword>
<dbReference type="GO" id="GO:0032259">
    <property type="term" value="P:methylation"/>
    <property type="evidence" value="ECO:0007669"/>
    <property type="project" value="UniProtKB-KW"/>
</dbReference>
<evidence type="ECO:0000256" key="10">
    <source>
        <dbReference type="ARBA" id="ARBA00047770"/>
    </source>
</evidence>
<dbReference type="EC" id="2.1.1.360" evidence="2 11"/>
<evidence type="ECO:0000259" key="14">
    <source>
        <dbReference type="PROSITE" id="PS51569"/>
    </source>
</evidence>
<dbReference type="EMBL" id="AOGT01002200">
    <property type="protein sequence ID" value="EMG46013.1"/>
    <property type="molecule type" value="Genomic_DNA"/>
</dbReference>
<protein>
    <recommendedName>
        <fullName evidence="3 11">Histone-lysine N-methyltransferase, H3 lysine-79 specific</fullName>
        <ecNumber evidence="2 11">2.1.1.360</ecNumber>
    </recommendedName>
    <alternativeName>
        <fullName evidence="9 11">Histone H3-K79 methyltransferase</fullName>
    </alternativeName>
</protein>
<dbReference type="GO" id="GO:0006281">
    <property type="term" value="P:DNA repair"/>
    <property type="evidence" value="ECO:0007669"/>
    <property type="project" value="TreeGrafter"/>
</dbReference>
<evidence type="ECO:0000256" key="8">
    <source>
        <dbReference type="ARBA" id="ARBA00023242"/>
    </source>
</evidence>
<feature type="compositionally biased region" description="Basic and acidic residues" evidence="13">
    <location>
        <begin position="1357"/>
        <end position="1376"/>
    </location>
</feature>
<feature type="region of interest" description="Disordered" evidence="13">
    <location>
        <begin position="235"/>
        <end position="268"/>
    </location>
</feature>
<gene>
    <name evidence="15" type="ORF">G210_3756</name>
</gene>
<evidence type="ECO:0000256" key="7">
    <source>
        <dbReference type="ARBA" id="ARBA00022853"/>
    </source>
</evidence>
<keyword evidence="4 11" id="KW-0489">Methyltransferase</keyword>
<feature type="region of interest" description="Disordered" evidence="13">
    <location>
        <begin position="1357"/>
        <end position="1402"/>
    </location>
</feature>
<dbReference type="InterPro" id="IPR030445">
    <property type="entry name" value="H3-K79_meTrfase"/>
</dbReference>
<dbReference type="PROSITE" id="PS51569">
    <property type="entry name" value="DOT1"/>
    <property type="match status" value="1"/>
</dbReference>
<evidence type="ECO:0000313" key="16">
    <source>
        <dbReference type="Proteomes" id="UP000011777"/>
    </source>
</evidence>
<dbReference type="SUPFAM" id="SSF53335">
    <property type="entry name" value="S-adenosyl-L-methionine-dependent methyltransferases"/>
    <property type="match status" value="1"/>
</dbReference>
<dbReference type="GO" id="GO:0140956">
    <property type="term" value="F:histone H3K79 trimethyltransferase activity"/>
    <property type="evidence" value="ECO:0007669"/>
    <property type="project" value="UniProtKB-EC"/>
</dbReference>
<evidence type="ECO:0000256" key="5">
    <source>
        <dbReference type="ARBA" id="ARBA00022679"/>
    </source>
</evidence>
<evidence type="ECO:0000256" key="3">
    <source>
        <dbReference type="ARBA" id="ARBA00020987"/>
    </source>
</evidence>
<comment type="caution">
    <text evidence="15">The sequence shown here is derived from an EMBL/GenBank/DDBJ whole genome shotgun (WGS) entry which is preliminary data.</text>
</comment>
<feature type="domain" description="DOT1" evidence="14">
    <location>
        <begin position="1032"/>
        <end position="1357"/>
    </location>
</feature>
<comment type="function">
    <text evidence="11">Histone methyltransferase that specifically trimethylates histone H3 to form H3K79me3. This methylation is required for telomere silencing and for the pachytene checkpoint during the meiotic cell cycle by allowing the recruitment of RAD9 to double strand breaks. Nucleosomes are preferred as substrate compared to free histone.</text>
</comment>
<feature type="compositionally biased region" description="Acidic residues" evidence="13">
    <location>
        <begin position="463"/>
        <end position="473"/>
    </location>
</feature>
<feature type="compositionally biased region" description="Basic and acidic residues" evidence="13">
    <location>
        <begin position="448"/>
        <end position="462"/>
    </location>
</feature>
<evidence type="ECO:0000256" key="13">
    <source>
        <dbReference type="SAM" id="MobiDB-lite"/>
    </source>
</evidence>
<feature type="compositionally biased region" description="Low complexity" evidence="13">
    <location>
        <begin position="235"/>
        <end position="250"/>
    </location>
</feature>
<keyword evidence="12" id="KW-0175">Coiled coil</keyword>
<dbReference type="GO" id="GO:0000077">
    <property type="term" value="P:DNA damage checkpoint signaling"/>
    <property type="evidence" value="ECO:0007669"/>
    <property type="project" value="TreeGrafter"/>
</dbReference>
<accession>M3J2C2</accession>
<dbReference type="OrthoDB" id="443402at2759"/>
<evidence type="ECO:0000256" key="2">
    <source>
        <dbReference type="ARBA" id="ARBA00012190"/>
    </source>
</evidence>
<proteinExistence type="inferred from homology"/>
<dbReference type="PANTHER" id="PTHR21451">
    <property type="entry name" value="HISTONE H3 METHYLTRANSFERASE"/>
    <property type="match status" value="1"/>
</dbReference>
<name>M3J2C2_CANMX</name>
<organism evidence="15 16">
    <name type="scientific">Candida maltosa (strain Xu316)</name>
    <name type="common">Yeast</name>
    <dbReference type="NCBI Taxonomy" id="1245528"/>
    <lineage>
        <taxon>Eukaryota</taxon>
        <taxon>Fungi</taxon>
        <taxon>Dikarya</taxon>
        <taxon>Ascomycota</taxon>
        <taxon>Saccharomycotina</taxon>
        <taxon>Pichiomycetes</taxon>
        <taxon>Debaryomycetaceae</taxon>
        <taxon>Candida/Lodderomyces clade</taxon>
        <taxon>Candida</taxon>
    </lineage>
</organism>
<keyword evidence="8 11" id="KW-0539">Nucleus</keyword>
<keyword evidence="7 11" id="KW-0156">Chromatin regulator</keyword>
<comment type="activity regulation">
    <text evidence="11">Ubiquitination of histone H2B to form H2BK123ub1 is required for efficient DOT1 methyltransferase activity on histone H3.</text>
</comment>
<dbReference type="InterPro" id="IPR025789">
    <property type="entry name" value="DOT1_dom"/>
</dbReference>
<evidence type="ECO:0000313" key="15">
    <source>
        <dbReference type="EMBL" id="EMG46013.1"/>
    </source>
</evidence>
<feature type="coiled-coil region" evidence="12">
    <location>
        <begin position="621"/>
        <end position="668"/>
    </location>
</feature>
<comment type="catalytic activity">
    <reaction evidence="10 11">
        <text>L-lysyl(79)-[histone H3] + 3 S-adenosyl-L-methionine = N(6),N(6),N(6)-trimethyl-L-lysyl(79)-[histone H3] + 3 S-adenosyl-L-homocysteine + 3 H(+)</text>
        <dbReference type="Rhea" id="RHEA:60328"/>
        <dbReference type="Rhea" id="RHEA-COMP:15549"/>
        <dbReference type="Rhea" id="RHEA-COMP:15552"/>
        <dbReference type="ChEBI" id="CHEBI:15378"/>
        <dbReference type="ChEBI" id="CHEBI:29969"/>
        <dbReference type="ChEBI" id="CHEBI:57856"/>
        <dbReference type="ChEBI" id="CHEBI:59789"/>
        <dbReference type="ChEBI" id="CHEBI:61961"/>
        <dbReference type="EC" id="2.1.1.360"/>
    </reaction>
</comment>
<evidence type="ECO:0000256" key="12">
    <source>
        <dbReference type="SAM" id="Coils"/>
    </source>
</evidence>
<dbReference type="PANTHER" id="PTHR21451:SF0">
    <property type="entry name" value="HISTONE-LYSINE N-METHYLTRANSFERASE, H3 LYSINE-79 SPECIFIC"/>
    <property type="match status" value="1"/>
</dbReference>
<keyword evidence="6 11" id="KW-0949">S-adenosyl-L-methionine</keyword>
<dbReference type="HOGENOM" id="CLU_004528_0_0_1"/>
<dbReference type="Pfam" id="PF08123">
    <property type="entry name" value="DOT1"/>
    <property type="match status" value="1"/>
</dbReference>
<sequence>MGDEQVSPHIEEQPEHKDNLDLGLVQQVHTPDMSDHSIEETKPTDVDMDQSSNSWTDELDAQVQGLINEHVTFSEVLRHFPDFPWEVIADKVLTKSKSSENWKRKVACYRYLIHDDSSFRNPSYKTILSGLEKYKDLRKKGWNDTELEQLQCLVLDDLTRDTVSAKLPGKTLDQVRKAIWSLTGHGFYTPKELEIIGSGQYSKEELEEILFMRTRNSISSKLVRVANANKTKTSVVNKVSKPVQKPSKSVSKSKKDNGPKEQPLKEFSSDDLSKLESLSKTKLVFSEIISEFPKHDRKNLASELVRFDSEDQAKIWVKKICCYYFLYSKSKSVEQGLRDLGFYKKSVQRSSHYLRQIMTNDGVKGWSKNQIEIFHALSLDDLTRDSLTKHLPSKNIDTIKEIFHTLGGTIYFTKGEIEYLTKHENAPLETLMENLPIRNDTSIRRKQREMQPDNDTTKKVEQEEVQNEEEDDETDGIIAECIEYDLTLSNIQETFPDEPIETILEQIRNHPSYNKDSFTSGEKTLLTDLVKQHKSVDECIEHFPLRDHDFISRKYNEIEYIVGERKVRFNSEAERLAYEAKWTVVLSSGRESSRAKRASKRAADLEDLDKIQQDASVKRVKVKVELTEEELRLRKERAEERKLLLERKKEERKKLRELEKIRHEERQKLKEAGLIPEKPQKDQLYDLFASADYFQTIVGNRQKVEEGAKRQRVQTEVFVPEFSEKKKKVALKTTSRHARKKEIQKELKREKKKKKVIQKKVDEIKSRKSGSKNKKQHHEPTDEEIIAEIKKAYKLTSDQDFDQYGNEEDEEEEEEFISPFDPPDIISDAQVNLNNRHLYHSSIYDETPSIPKLNFISIDQGEVSNDVKMSPGKQIMTRLDDKILYEDNLAFDLVTTHIKSYRDMPISFPPILDPFSKEVNPLNIIRIRFLLYPEHSESFILAAPKSNELDPVQEINKLFMIQYALYFSHSEVLKQIITEDYCQKLEHAVEENDFGEFMSVIDKWNTLVLKLTPNVESATKIINSGEDINSIPRHYLNEQEVGPVTTSDLKLDTFYEEISYESVSPAYQPVEIKFGECSDIPPPPSLPSTVSPFDNIDEPTNLSQESKSIKPENYNTDFFKRLQQKTTVSRFAMQQILLRVYSRVVSTDSRKLRSYKAFTAEVYGELLPSFTSEVLEKVNLLPTQKFYDLGSGVGNTTFQAALEFGANVSGGCELMDHASHLTTLQSGLIQKHLAVLGLKSLSLDFALHESFVDNAKVQKSCLDSDVLIINNYLFDGQLNVEVGKLLYGLRPGTKIISLRNFISPRYRATFDTVFDYLRVEKHEMSDIMSVSWTANKVPYYISTVEDTILKEYLGKEESGDLSERSKSASPIHDFRNGSRGAMMTPPTDSSSSCSSSEVDSLK</sequence>
<evidence type="ECO:0000256" key="9">
    <source>
        <dbReference type="ARBA" id="ARBA00029821"/>
    </source>
</evidence>
<feature type="region of interest" description="Disordered" evidence="13">
    <location>
        <begin position="30"/>
        <end position="53"/>
    </location>
</feature>
<reference evidence="15 16" key="1">
    <citation type="submission" date="2013-02" db="EMBL/GenBank/DDBJ databases">
        <title>Genome sequence of Candida maltosa Xu316, a potential industrial strain for xylitol and ethanol production.</title>
        <authorList>
            <person name="Yu J."/>
            <person name="Wang Q."/>
            <person name="Geng X."/>
            <person name="Bao W."/>
            <person name="He P."/>
            <person name="Cai J."/>
        </authorList>
    </citation>
    <scope>NUCLEOTIDE SEQUENCE [LARGE SCALE GENOMIC DNA]</scope>
    <source>
        <strain evidence="16">Xu316</strain>
    </source>
</reference>
<evidence type="ECO:0000256" key="4">
    <source>
        <dbReference type="ARBA" id="ARBA00022603"/>
    </source>
</evidence>